<evidence type="ECO:0000256" key="3">
    <source>
        <dbReference type="ARBA" id="ARBA00004953"/>
    </source>
</evidence>
<evidence type="ECO:0000256" key="8">
    <source>
        <dbReference type="ARBA" id="ARBA00029996"/>
    </source>
</evidence>
<comment type="catalytic activity">
    <reaction evidence="9">
        <text>O-phospho-L-threonine + H(+) = (R)-1-aminopropan-2-yl phosphate + CO2</text>
        <dbReference type="Rhea" id="RHEA:11492"/>
        <dbReference type="ChEBI" id="CHEBI:15378"/>
        <dbReference type="ChEBI" id="CHEBI:16526"/>
        <dbReference type="ChEBI" id="CHEBI:58563"/>
        <dbReference type="ChEBI" id="CHEBI:58675"/>
        <dbReference type="EC" id="4.1.1.81"/>
    </reaction>
</comment>
<evidence type="ECO:0000256" key="4">
    <source>
        <dbReference type="ARBA" id="ARBA00012285"/>
    </source>
</evidence>
<dbReference type="InterPro" id="IPR004838">
    <property type="entry name" value="NHTrfase_class1_PyrdxlP-BS"/>
</dbReference>
<comment type="function">
    <text evidence="2">Decarboxylates L-threonine-O-3-phosphate to yield (R)-1-amino-2-propanol O-2-phosphate, the precursor for the linkage between the nucleotide loop and the corrin ring in cobalamin.</text>
</comment>
<evidence type="ECO:0000256" key="6">
    <source>
        <dbReference type="ARBA" id="ARBA00022898"/>
    </source>
</evidence>
<evidence type="ECO:0000256" key="9">
    <source>
        <dbReference type="ARBA" id="ARBA00048531"/>
    </source>
</evidence>
<evidence type="ECO:0000256" key="5">
    <source>
        <dbReference type="ARBA" id="ARBA00022573"/>
    </source>
</evidence>
<dbReference type="Gene3D" id="3.40.640.10">
    <property type="entry name" value="Type I PLP-dependent aspartate aminotransferase-like (Major domain)"/>
    <property type="match status" value="1"/>
</dbReference>
<keyword evidence="6" id="KW-0663">Pyridoxal phosphate</keyword>
<accession>A0AAU8ALZ2</accession>
<name>A0AAU8ALZ2_9RHOB</name>
<dbReference type="InterPro" id="IPR015422">
    <property type="entry name" value="PyrdxlP-dep_Trfase_small"/>
</dbReference>
<dbReference type="InterPro" id="IPR015424">
    <property type="entry name" value="PyrdxlP-dep_Trfase"/>
</dbReference>
<evidence type="ECO:0000259" key="10">
    <source>
        <dbReference type="Pfam" id="PF00155"/>
    </source>
</evidence>
<dbReference type="Pfam" id="PF00155">
    <property type="entry name" value="Aminotran_1_2"/>
    <property type="match status" value="1"/>
</dbReference>
<dbReference type="GO" id="GO:0048472">
    <property type="term" value="F:threonine-phosphate decarboxylase activity"/>
    <property type="evidence" value="ECO:0007669"/>
    <property type="project" value="UniProtKB-EC"/>
</dbReference>
<dbReference type="GO" id="GO:0030170">
    <property type="term" value="F:pyridoxal phosphate binding"/>
    <property type="evidence" value="ECO:0007669"/>
    <property type="project" value="InterPro"/>
</dbReference>
<organism evidence="11">
    <name type="scientific">Alloyangia sp. H15</name>
    <dbReference type="NCBI Taxonomy" id="3029062"/>
    <lineage>
        <taxon>Bacteria</taxon>
        <taxon>Pseudomonadati</taxon>
        <taxon>Pseudomonadota</taxon>
        <taxon>Alphaproteobacteria</taxon>
        <taxon>Rhodobacterales</taxon>
        <taxon>Roseobacteraceae</taxon>
        <taxon>Alloyangia</taxon>
    </lineage>
</organism>
<dbReference type="GO" id="GO:0009236">
    <property type="term" value="P:cobalamin biosynthetic process"/>
    <property type="evidence" value="ECO:0007669"/>
    <property type="project" value="UniProtKB-KW"/>
</dbReference>
<dbReference type="PROSITE" id="PS00105">
    <property type="entry name" value="AA_TRANSFER_CLASS_1"/>
    <property type="match status" value="1"/>
</dbReference>
<dbReference type="CDD" id="cd00609">
    <property type="entry name" value="AAT_like"/>
    <property type="match status" value="1"/>
</dbReference>
<evidence type="ECO:0000256" key="2">
    <source>
        <dbReference type="ARBA" id="ARBA00003444"/>
    </source>
</evidence>
<dbReference type="NCBIfam" id="TIGR01140">
    <property type="entry name" value="L_thr_O3P_dcar"/>
    <property type="match status" value="1"/>
</dbReference>
<dbReference type="RefSeq" id="WP_353474406.1">
    <property type="nucleotide sequence ID" value="NZ_CP123385.1"/>
</dbReference>
<dbReference type="InterPro" id="IPR005860">
    <property type="entry name" value="CobD"/>
</dbReference>
<dbReference type="EMBL" id="CP123385">
    <property type="protein sequence ID" value="XCC95539.1"/>
    <property type="molecule type" value="Genomic_DNA"/>
</dbReference>
<keyword evidence="5" id="KW-0169">Cobalamin biosynthesis</keyword>
<comment type="pathway">
    <text evidence="3">Cofactor biosynthesis; adenosylcobalamin biosynthesis.</text>
</comment>
<reference evidence="11" key="1">
    <citation type="submission" date="2023-02" db="EMBL/GenBank/DDBJ databases">
        <title>Description and genomic characterization of Salipiger bruguierae sp. nov., isolated from the sediment of mangrove plant Bruguiera sexangula.</title>
        <authorList>
            <person name="Long M."/>
        </authorList>
    </citation>
    <scope>NUCLEOTIDE SEQUENCE</scope>
    <source>
        <strain evidence="11">H15</strain>
    </source>
</reference>
<dbReference type="AlphaFoldDB" id="A0AAU8ALZ2"/>
<protein>
    <recommendedName>
        <fullName evidence="4">threonine-phosphate decarboxylase</fullName>
        <ecNumber evidence="4">4.1.1.81</ecNumber>
    </recommendedName>
    <alternativeName>
        <fullName evidence="8">L-threonine-O-3-phosphate decarboxylase</fullName>
    </alternativeName>
</protein>
<proteinExistence type="predicted"/>
<dbReference type="InterPro" id="IPR015421">
    <property type="entry name" value="PyrdxlP-dep_Trfase_major"/>
</dbReference>
<evidence type="ECO:0000256" key="7">
    <source>
        <dbReference type="ARBA" id="ARBA00023239"/>
    </source>
</evidence>
<comment type="cofactor">
    <cofactor evidence="1">
        <name>pyridoxal 5'-phosphate</name>
        <dbReference type="ChEBI" id="CHEBI:597326"/>
    </cofactor>
</comment>
<gene>
    <name evidence="11" type="primary">cobD</name>
    <name evidence="11" type="ORF">PVT71_20885</name>
</gene>
<dbReference type="SUPFAM" id="SSF53383">
    <property type="entry name" value="PLP-dependent transferases"/>
    <property type="match status" value="1"/>
</dbReference>
<sequence>MDSLADPIPSTARDHGGNLDAAMARFGGDRAAWLDLSTGINPDPYPVPPIPAEAWAVLPRRSDMARLIAAARAAYGCPARIVAVNGAQGAIQIVPMLRAPGRAAVLAPTYNEHAAALRAGGWEVTEARDLDALAGADLAVVVNPNNPDGRRTPPEALAALAGRVGLLVVDESFGDPEPGLSLAPRLGSELPNVVVLRSFGKFYGLAGLRLGFALAHGALGDRLAELAGPWPVSGPAIEIASAALLDKDWQTETTARLTHGAAKLDALARGAGWQLVGGSPLFRTYATPDARAAQEHLAARRIWTRVFPYSESWIRLGLPPSDRWDQLEAALTSRELRTPRPAAP</sequence>
<dbReference type="PANTHER" id="PTHR42885:SF1">
    <property type="entry name" value="THREONINE-PHOSPHATE DECARBOXYLASE"/>
    <property type="match status" value="1"/>
</dbReference>
<evidence type="ECO:0000256" key="1">
    <source>
        <dbReference type="ARBA" id="ARBA00001933"/>
    </source>
</evidence>
<dbReference type="InterPro" id="IPR004839">
    <property type="entry name" value="Aminotransferase_I/II_large"/>
</dbReference>
<feature type="domain" description="Aminotransferase class I/classII large" evidence="10">
    <location>
        <begin position="78"/>
        <end position="318"/>
    </location>
</feature>
<dbReference type="Gene3D" id="3.90.1150.10">
    <property type="entry name" value="Aspartate Aminotransferase, domain 1"/>
    <property type="match status" value="1"/>
</dbReference>
<dbReference type="EC" id="4.1.1.81" evidence="4"/>
<evidence type="ECO:0000313" key="11">
    <source>
        <dbReference type="EMBL" id="XCC95539.1"/>
    </source>
</evidence>
<dbReference type="PANTHER" id="PTHR42885">
    <property type="entry name" value="HISTIDINOL-PHOSPHATE AMINOTRANSFERASE-RELATED"/>
    <property type="match status" value="1"/>
</dbReference>
<keyword evidence="7 11" id="KW-0456">Lyase</keyword>